<dbReference type="AlphaFoldDB" id="A0A7J7MNN4"/>
<dbReference type="OrthoDB" id="1742983at2759"/>
<comment type="caution">
    <text evidence="1">The sequence shown here is derived from an EMBL/GenBank/DDBJ whole genome shotgun (WGS) entry which is preliminary data.</text>
</comment>
<dbReference type="InterPro" id="IPR009737">
    <property type="entry name" value="Aim32/Apd1-like"/>
</dbReference>
<dbReference type="EMBL" id="JACGCM010001326">
    <property type="protein sequence ID" value="KAF6156565.1"/>
    <property type="molecule type" value="Genomic_DNA"/>
</dbReference>
<accession>A0A7J7MNN4</accession>
<keyword evidence="2" id="KW-1185">Reference proteome</keyword>
<dbReference type="PANTHER" id="PTHR31902">
    <property type="entry name" value="ACTIN PATCHES DISTAL PROTEIN 1"/>
    <property type="match status" value="1"/>
</dbReference>
<name>A0A7J7MNN4_9MAGN</name>
<organism evidence="1 2">
    <name type="scientific">Kingdonia uniflora</name>
    <dbReference type="NCBI Taxonomy" id="39325"/>
    <lineage>
        <taxon>Eukaryota</taxon>
        <taxon>Viridiplantae</taxon>
        <taxon>Streptophyta</taxon>
        <taxon>Embryophyta</taxon>
        <taxon>Tracheophyta</taxon>
        <taxon>Spermatophyta</taxon>
        <taxon>Magnoliopsida</taxon>
        <taxon>Ranunculales</taxon>
        <taxon>Circaeasteraceae</taxon>
        <taxon>Kingdonia</taxon>
    </lineage>
</organism>
<gene>
    <name evidence="1" type="ORF">GIB67_000030</name>
</gene>
<dbReference type="PANTHER" id="PTHR31902:SF14">
    <property type="entry name" value="ACTIN PATCHES DISTAL PROTEIN 1"/>
    <property type="match status" value="1"/>
</dbReference>
<evidence type="ECO:0000313" key="1">
    <source>
        <dbReference type="EMBL" id="KAF6156565.1"/>
    </source>
</evidence>
<sequence>MLTITNIKRGGRDQDEIHVEVMGNLETSLSEEEVPIQVKRIYDRHVFLCYKNPQVWPPHVEAAKFDRLPRLLSAALLARKAQMKKQTHLTISEGHDGTETSNGEGFDLTKFRCFGFDFLNFGIWLVDSTIVETSILQALLVLTRTPSSSANLEFPCEITSSG</sequence>
<proteinExistence type="predicted"/>
<reference evidence="1 2" key="1">
    <citation type="journal article" date="2020" name="IScience">
        <title>Genome Sequencing of the Endangered Kingdonia uniflora (Circaeasteraceae, Ranunculales) Reveals Potential Mechanisms of Evolutionary Specialization.</title>
        <authorList>
            <person name="Sun Y."/>
            <person name="Deng T."/>
            <person name="Zhang A."/>
            <person name="Moore M.J."/>
            <person name="Landis J.B."/>
            <person name="Lin N."/>
            <person name="Zhang H."/>
            <person name="Zhang X."/>
            <person name="Huang J."/>
            <person name="Zhang X."/>
            <person name="Sun H."/>
            <person name="Wang H."/>
        </authorList>
    </citation>
    <scope>NUCLEOTIDE SEQUENCE [LARGE SCALE GENOMIC DNA]</scope>
    <source>
        <strain evidence="1">TB1705</strain>
        <tissue evidence="1">Leaf</tissue>
    </source>
</reference>
<evidence type="ECO:0000313" key="2">
    <source>
        <dbReference type="Proteomes" id="UP000541444"/>
    </source>
</evidence>
<protein>
    <submittedName>
        <fullName evidence="1">Uncharacterized protein</fullName>
    </submittedName>
</protein>
<dbReference type="Proteomes" id="UP000541444">
    <property type="component" value="Unassembled WGS sequence"/>
</dbReference>